<dbReference type="Gene3D" id="3.40.50.12780">
    <property type="entry name" value="N-terminal domain of ligase-like"/>
    <property type="match status" value="1"/>
</dbReference>
<evidence type="ECO:0000313" key="1">
    <source>
        <dbReference type="EMBL" id="PZT47994.1"/>
    </source>
</evidence>
<dbReference type="Proteomes" id="UP000249746">
    <property type="component" value="Unassembled WGS sequence"/>
</dbReference>
<dbReference type="RefSeq" id="WP_111229962.1">
    <property type="nucleotide sequence ID" value="NZ_NBIU01000016.1"/>
</dbReference>
<dbReference type="InterPro" id="IPR012685">
    <property type="entry name" value="CHP02304_F390_synth-rel"/>
</dbReference>
<evidence type="ECO:0000313" key="2">
    <source>
        <dbReference type="Proteomes" id="UP000249746"/>
    </source>
</evidence>
<dbReference type="NCBIfam" id="TIGR02304">
    <property type="entry name" value="aden_form_hyp"/>
    <property type="match status" value="1"/>
</dbReference>
<dbReference type="InterPro" id="IPR042099">
    <property type="entry name" value="ANL_N_sf"/>
</dbReference>
<reference evidence="1 2" key="1">
    <citation type="submission" date="2017-03" db="EMBL/GenBank/DDBJ databases">
        <title>Genomic and clinical evidence uncovers the enterohepatic species Helicobacter valdiviensis as a potential human intestinal pathogen.</title>
        <authorList>
            <person name="Fresia P."/>
            <person name="Jara R."/>
            <person name="Sierra R."/>
            <person name="Ferres I."/>
            <person name="Greif G."/>
            <person name="Iraola G."/>
            <person name="Collado L."/>
        </authorList>
    </citation>
    <scope>NUCLEOTIDE SEQUENCE [LARGE SCALE GENOMIC DNA]</scope>
    <source>
        <strain evidence="1 2">WBE14</strain>
    </source>
</reference>
<protein>
    <submittedName>
        <fullName evidence="1">Adenylate synthase</fullName>
    </submittedName>
</protein>
<dbReference type="EMBL" id="NBIU01000016">
    <property type="protein sequence ID" value="PZT47994.1"/>
    <property type="molecule type" value="Genomic_DNA"/>
</dbReference>
<dbReference type="PANTHER" id="PTHR36932:SF1">
    <property type="entry name" value="CAPSULAR POLYSACCHARIDE BIOSYNTHESIS PROTEIN"/>
    <property type="match status" value="1"/>
</dbReference>
<dbReference type="InterPro" id="IPR053158">
    <property type="entry name" value="CapK_Type1_Caps_Biosynth"/>
</dbReference>
<name>A0A2W6MU12_9HELI</name>
<proteinExistence type="predicted"/>
<keyword evidence="2" id="KW-1185">Reference proteome</keyword>
<accession>A0A2W6MU12</accession>
<organism evidence="1 2">
    <name type="scientific">Helicobacter valdiviensis</name>
    <dbReference type="NCBI Taxonomy" id="1458358"/>
    <lineage>
        <taxon>Bacteria</taxon>
        <taxon>Pseudomonadati</taxon>
        <taxon>Campylobacterota</taxon>
        <taxon>Epsilonproteobacteria</taxon>
        <taxon>Campylobacterales</taxon>
        <taxon>Helicobacteraceae</taxon>
        <taxon>Helicobacter</taxon>
    </lineage>
</organism>
<gene>
    <name evidence="1" type="ORF">B6S12_06290</name>
</gene>
<sequence>MFKLFYTLKSFLETKNFYDKNTLEKYQKKQILKMLKKLKSDFYPKSLKLEDFPIINKSIFMQNFSQTNCFHISQDEAFTLALNAENTRNFSTKLKANLSVGLSSGTSGNRGIFLLSDKEIALWSGYILKRMLPKPYYKKRKIAFFLRSNNNLYEGTKSSLIDFCYFDLSKPLYLLLQKLQEFKADILIAPASVLEYIADNIKLEKNPEKIISVAETLELEVKEKLQKYFKQPIHQIYQCTEGFLAHTCEYGNLHLNEDLVFIEKEWIGKNRFVPIITDFKRQTQNIIRYRLDDILVLSEKSCPCKSAFTHLSFIEGRADEILHLLDKDNKNFLLFPDFLRRCILSVDIRIKNYTVIYHKKSMILEVFLEPLEFQKKVQEELNLMCENFNLKPFNLKFSPYKREDFTQKRKRILILED</sequence>
<dbReference type="AlphaFoldDB" id="A0A2W6MU12"/>
<dbReference type="OrthoDB" id="5484550at2"/>
<comment type="caution">
    <text evidence="1">The sequence shown here is derived from an EMBL/GenBank/DDBJ whole genome shotgun (WGS) entry which is preliminary data.</text>
</comment>
<dbReference type="PANTHER" id="PTHR36932">
    <property type="entry name" value="CAPSULAR POLYSACCHARIDE BIOSYNTHESIS PROTEIN"/>
    <property type="match status" value="1"/>
</dbReference>